<keyword evidence="3" id="KW-1185">Reference proteome</keyword>
<dbReference type="EMBL" id="BAABXL010000001">
    <property type="protein sequence ID" value="GAA6269314.1"/>
    <property type="molecule type" value="Genomic_DNA"/>
</dbReference>
<gene>
    <name evidence="2" type="ORF">F130042H8_23740</name>
</gene>
<evidence type="ECO:0008006" key="4">
    <source>
        <dbReference type="Google" id="ProtNLM"/>
    </source>
</evidence>
<dbReference type="Proteomes" id="UP001600894">
    <property type="component" value="Unassembled WGS sequence"/>
</dbReference>
<keyword evidence="1" id="KW-0812">Transmembrane</keyword>
<proteinExistence type="predicted"/>
<evidence type="ECO:0000313" key="2">
    <source>
        <dbReference type="EMBL" id="GAA6269314.1"/>
    </source>
</evidence>
<dbReference type="InterPro" id="IPR045765">
    <property type="entry name" value="DUF6133"/>
</dbReference>
<reference evidence="2 3" key="1">
    <citation type="submission" date="2024-04" db="EMBL/GenBank/DDBJ databases">
        <title>Defined microbial consortia suppress multidrug-resistant proinflammatory Enterobacteriaceae via ecological control.</title>
        <authorList>
            <person name="Furuichi M."/>
            <person name="Kawaguchi T."/>
            <person name="Pust M."/>
            <person name="Yasuma K."/>
            <person name="Plichta D."/>
            <person name="Hasegawa N."/>
            <person name="Ohya T."/>
            <person name="Bhattarai S."/>
            <person name="Sasajima S."/>
            <person name="Aoto Y."/>
            <person name="Tuganbaev T."/>
            <person name="Yaginuma M."/>
            <person name="Ueda M."/>
            <person name="Okahashi N."/>
            <person name="Amafuji K."/>
            <person name="Kiridooshi Y."/>
            <person name="Sugita K."/>
            <person name="Strazar M."/>
            <person name="Skelly A."/>
            <person name="Suda W."/>
            <person name="Hattori M."/>
            <person name="Nakamoto N."/>
            <person name="Caballero S."/>
            <person name="Norman J."/>
            <person name="Olle B."/>
            <person name="Tanoue T."/>
            <person name="Arita M."/>
            <person name="Bucci V."/>
            <person name="Atarashi K."/>
            <person name="Xavier R."/>
            <person name="Honda K."/>
        </authorList>
    </citation>
    <scope>NUCLEOTIDE SEQUENCE [LARGE SCALE GENOMIC DNA]</scope>
    <source>
        <strain evidence="3">f13</strain>
    </source>
</reference>
<feature type="transmembrane region" description="Helical" evidence="1">
    <location>
        <begin position="35"/>
        <end position="56"/>
    </location>
</feature>
<organism evidence="2 3">
    <name type="scientific">Enterocloster alcoholdehydrogenati</name>
    <dbReference type="NCBI Taxonomy" id="2547410"/>
    <lineage>
        <taxon>Bacteria</taxon>
        <taxon>Bacillati</taxon>
        <taxon>Bacillota</taxon>
        <taxon>Clostridia</taxon>
        <taxon>Lachnospirales</taxon>
        <taxon>Lachnospiraceae</taxon>
        <taxon>Enterocloster</taxon>
    </lineage>
</organism>
<keyword evidence="1" id="KW-1133">Transmembrane helix</keyword>
<sequence length="73" mass="8176">MKKLTSYVNKKTTCLMNRVYLALSNQRGDFYISDAVKIIIAVVLGALLLAALTLIFNDTVIPRITQEIEGLFK</sequence>
<name>A0ABQ0AZ74_9FIRM</name>
<evidence type="ECO:0000313" key="3">
    <source>
        <dbReference type="Proteomes" id="UP001600894"/>
    </source>
</evidence>
<dbReference type="RefSeq" id="WP_390470044.1">
    <property type="nucleotide sequence ID" value="NZ_BAABXL010000001.1"/>
</dbReference>
<accession>A0ABQ0AZ74</accession>
<dbReference type="Pfam" id="PF19629">
    <property type="entry name" value="DUF6133"/>
    <property type="match status" value="1"/>
</dbReference>
<comment type="caution">
    <text evidence="2">The sequence shown here is derived from an EMBL/GenBank/DDBJ whole genome shotgun (WGS) entry which is preliminary data.</text>
</comment>
<evidence type="ECO:0000256" key="1">
    <source>
        <dbReference type="SAM" id="Phobius"/>
    </source>
</evidence>
<protein>
    <recommendedName>
        <fullName evidence="4">Flagellin-like protein</fullName>
    </recommendedName>
</protein>
<keyword evidence="1" id="KW-0472">Membrane</keyword>